<protein>
    <recommendedName>
        <fullName evidence="5">Exlusion protein FxsA</fullName>
    </recommendedName>
</protein>
<feature type="region of interest" description="Disordered" evidence="1">
    <location>
        <begin position="149"/>
        <end position="174"/>
    </location>
</feature>
<dbReference type="EMBL" id="BMDZ01000099">
    <property type="protein sequence ID" value="GGB61057.1"/>
    <property type="molecule type" value="Genomic_DNA"/>
</dbReference>
<feature type="transmembrane region" description="Helical" evidence="2">
    <location>
        <begin position="29"/>
        <end position="49"/>
    </location>
</feature>
<keyword evidence="2" id="KW-0472">Membrane</keyword>
<proteinExistence type="predicted"/>
<feature type="transmembrane region" description="Helical" evidence="2">
    <location>
        <begin position="78"/>
        <end position="103"/>
    </location>
</feature>
<accession>A0ABQ1J671</accession>
<gene>
    <name evidence="3" type="ORF">GCM10011505_47170</name>
</gene>
<reference evidence="4" key="1">
    <citation type="journal article" date="2019" name="Int. J. Syst. Evol. Microbiol.">
        <title>The Global Catalogue of Microorganisms (GCM) 10K type strain sequencing project: providing services to taxonomists for standard genome sequencing and annotation.</title>
        <authorList>
            <consortium name="The Broad Institute Genomics Platform"/>
            <consortium name="The Broad Institute Genome Sequencing Center for Infectious Disease"/>
            <person name="Wu L."/>
            <person name="Ma J."/>
        </authorList>
    </citation>
    <scope>NUCLEOTIDE SEQUENCE [LARGE SCALE GENOMIC DNA]</scope>
    <source>
        <strain evidence="4">CGMCC 1.10188</strain>
    </source>
</reference>
<sequence length="174" mass="18572">MVAAVSLLLILLITPLVEIVLFIQVGGEIGALPTVGLCVLTAVIGAWMLRRQGIRALMSARARLERNEAPVDEVFDGLFLGLAAVLLLVPGFFTDALGALLLVPGLRRVLQRQIQARARFMMATRSAGPGQGGGTWRSADGTVIIEGEYSAQEDASRRRDRPGGSDDDPPLIGR</sequence>
<evidence type="ECO:0000256" key="1">
    <source>
        <dbReference type="SAM" id="MobiDB-lite"/>
    </source>
</evidence>
<evidence type="ECO:0000313" key="4">
    <source>
        <dbReference type="Proteomes" id="UP000603352"/>
    </source>
</evidence>
<keyword evidence="2" id="KW-1133">Transmembrane helix</keyword>
<dbReference type="Proteomes" id="UP000603352">
    <property type="component" value="Unassembled WGS sequence"/>
</dbReference>
<evidence type="ECO:0008006" key="5">
    <source>
        <dbReference type="Google" id="ProtNLM"/>
    </source>
</evidence>
<dbReference type="PANTHER" id="PTHR35335:SF1">
    <property type="entry name" value="UPF0716 PROTEIN FXSA"/>
    <property type="match status" value="1"/>
</dbReference>
<evidence type="ECO:0000313" key="3">
    <source>
        <dbReference type="EMBL" id="GGB61057.1"/>
    </source>
</evidence>
<feature type="compositionally biased region" description="Acidic residues" evidence="1">
    <location>
        <begin position="165"/>
        <end position="174"/>
    </location>
</feature>
<organism evidence="3 4">
    <name type="scientific">Tistrella bauzanensis</name>
    <dbReference type="NCBI Taxonomy" id="657419"/>
    <lineage>
        <taxon>Bacteria</taxon>
        <taxon>Pseudomonadati</taxon>
        <taxon>Pseudomonadota</taxon>
        <taxon>Alphaproteobacteria</taxon>
        <taxon>Geminicoccales</taxon>
        <taxon>Geminicoccaceae</taxon>
        <taxon>Tistrella</taxon>
    </lineage>
</organism>
<dbReference type="NCBIfam" id="NF008528">
    <property type="entry name" value="PRK11463.1-2"/>
    <property type="match status" value="1"/>
</dbReference>
<evidence type="ECO:0000256" key="2">
    <source>
        <dbReference type="SAM" id="Phobius"/>
    </source>
</evidence>
<name>A0ABQ1J671_9PROT</name>
<dbReference type="PANTHER" id="PTHR35335">
    <property type="entry name" value="UPF0716 PROTEIN FXSA"/>
    <property type="match status" value="1"/>
</dbReference>
<comment type="caution">
    <text evidence="3">The sequence shown here is derived from an EMBL/GenBank/DDBJ whole genome shotgun (WGS) entry which is preliminary data.</text>
</comment>
<dbReference type="InterPro" id="IPR007313">
    <property type="entry name" value="FxsA"/>
</dbReference>
<keyword evidence="4" id="KW-1185">Reference proteome</keyword>
<keyword evidence="2" id="KW-0812">Transmembrane</keyword>
<dbReference type="RefSeq" id="WP_188582615.1">
    <property type="nucleotide sequence ID" value="NZ_BMDZ01000099.1"/>
</dbReference>
<dbReference type="Pfam" id="PF04186">
    <property type="entry name" value="FxsA"/>
    <property type="match status" value="1"/>
</dbReference>
<feature type="compositionally biased region" description="Basic and acidic residues" evidence="1">
    <location>
        <begin position="154"/>
        <end position="164"/>
    </location>
</feature>